<proteinExistence type="predicted"/>
<dbReference type="PROSITE" id="PS50231">
    <property type="entry name" value="RICIN_B_LECTIN"/>
    <property type="match status" value="2"/>
</dbReference>
<dbReference type="Proteomes" id="UP001050691">
    <property type="component" value="Unassembled WGS sequence"/>
</dbReference>
<evidence type="ECO:0000313" key="2">
    <source>
        <dbReference type="EMBL" id="GJJ09903.1"/>
    </source>
</evidence>
<evidence type="ECO:0000313" key="3">
    <source>
        <dbReference type="Proteomes" id="UP001050691"/>
    </source>
</evidence>
<dbReference type="EMBL" id="BPWL01000004">
    <property type="protein sequence ID" value="GJJ09903.1"/>
    <property type="molecule type" value="Genomic_DNA"/>
</dbReference>
<dbReference type="InterPro" id="IPR035992">
    <property type="entry name" value="Ricin_B-like_lectins"/>
</dbReference>
<dbReference type="CDD" id="cd23422">
    <property type="entry name" value="beta-trefoil_Ricin_MPL_CNL"/>
    <property type="match status" value="2"/>
</dbReference>
<comment type="caution">
    <text evidence="2">The sequence shown here is derived from an EMBL/GenBank/DDBJ whole genome shotgun (WGS) entry which is preliminary data.</text>
</comment>
<protein>
    <recommendedName>
        <fullName evidence="1">Ricin B lectin domain-containing protein</fullName>
    </recommendedName>
</protein>
<gene>
    <name evidence="2" type="ORF">Clacol_004127</name>
</gene>
<sequence>MDIYSGGTYKLMNTKSGTVLDLSRMGHTVVTGWKWHGGANQKWILQQHKNGFWTICNAADNRYLGIEGGLHKGGTPVIGVNEAVYWDIKPDAKKGAKYRIFVPGENLNLDLAGGGDSKSGTNVQIWEKWTPGENQTWILHEALRMRSLVSIRIGIIVTGYRWHGGANQRWTLKQHKNNLWTICNTADKKYLGIQGGLYKDGTSVVGMTDPVYWDIKRDTKDRAKYRIFVPGTGFNLDLAGGGDSKPGTNIQIWGKWTPGVNQMWKLREDALVCLKGSLQVPLY</sequence>
<dbReference type="AlphaFoldDB" id="A0AAV5A8W5"/>
<dbReference type="Pfam" id="PF14200">
    <property type="entry name" value="RicinB_lectin_2"/>
    <property type="match status" value="2"/>
</dbReference>
<feature type="domain" description="Ricin B lectin" evidence="1">
    <location>
        <begin position="6"/>
        <end position="78"/>
    </location>
</feature>
<dbReference type="SUPFAM" id="SSF50370">
    <property type="entry name" value="Ricin B-like lectins"/>
    <property type="match status" value="2"/>
</dbReference>
<organism evidence="2 3">
    <name type="scientific">Clathrus columnatus</name>
    <dbReference type="NCBI Taxonomy" id="1419009"/>
    <lineage>
        <taxon>Eukaryota</taxon>
        <taxon>Fungi</taxon>
        <taxon>Dikarya</taxon>
        <taxon>Basidiomycota</taxon>
        <taxon>Agaricomycotina</taxon>
        <taxon>Agaricomycetes</taxon>
        <taxon>Phallomycetidae</taxon>
        <taxon>Phallales</taxon>
        <taxon>Clathraceae</taxon>
        <taxon>Clathrus</taxon>
    </lineage>
</organism>
<evidence type="ECO:0000259" key="1">
    <source>
        <dbReference type="Pfam" id="PF14200"/>
    </source>
</evidence>
<dbReference type="InterPro" id="IPR000772">
    <property type="entry name" value="Ricin_B_lectin"/>
</dbReference>
<accession>A0AAV5A8W5</accession>
<feature type="domain" description="Ricin B lectin" evidence="1">
    <location>
        <begin position="166"/>
        <end position="253"/>
    </location>
</feature>
<dbReference type="Gene3D" id="2.80.10.50">
    <property type="match status" value="2"/>
</dbReference>
<reference evidence="2" key="1">
    <citation type="submission" date="2021-10" db="EMBL/GenBank/DDBJ databases">
        <title>De novo Genome Assembly of Clathrus columnatus (Basidiomycota, Fungi) Using Illumina and Nanopore Sequence Data.</title>
        <authorList>
            <person name="Ogiso-Tanaka E."/>
            <person name="Itagaki H."/>
            <person name="Hosoya T."/>
            <person name="Hosaka K."/>
        </authorList>
    </citation>
    <scope>NUCLEOTIDE SEQUENCE</scope>
    <source>
        <strain evidence="2">MO-923</strain>
    </source>
</reference>
<keyword evidence="3" id="KW-1185">Reference proteome</keyword>
<name>A0AAV5A8W5_9AGAM</name>